<gene>
    <name evidence="9" type="ORF">H7C18_27330</name>
</gene>
<feature type="transmembrane region" description="Helical" evidence="8">
    <location>
        <begin position="186"/>
        <end position="206"/>
    </location>
</feature>
<feature type="transmembrane region" description="Helical" evidence="8">
    <location>
        <begin position="329"/>
        <end position="358"/>
    </location>
</feature>
<evidence type="ECO:0000256" key="7">
    <source>
        <dbReference type="ARBA" id="ARBA00023136"/>
    </source>
</evidence>
<dbReference type="InterPro" id="IPR004761">
    <property type="entry name" value="Spore_GerAB"/>
</dbReference>
<name>A0A7X0SR60_9BACL</name>
<keyword evidence="5 8" id="KW-0812">Transmembrane</keyword>
<dbReference type="GO" id="GO:0016020">
    <property type="term" value="C:membrane"/>
    <property type="evidence" value="ECO:0007669"/>
    <property type="project" value="UniProtKB-SubCell"/>
</dbReference>
<proteinExistence type="inferred from homology"/>
<organism evidence="9 10">
    <name type="scientific">Cohnella zeiphila</name>
    <dbReference type="NCBI Taxonomy" id="2761120"/>
    <lineage>
        <taxon>Bacteria</taxon>
        <taxon>Bacillati</taxon>
        <taxon>Bacillota</taxon>
        <taxon>Bacilli</taxon>
        <taxon>Bacillales</taxon>
        <taxon>Paenibacillaceae</taxon>
        <taxon>Cohnella</taxon>
    </lineage>
</organism>
<accession>A0A7X0SR60</accession>
<evidence type="ECO:0000256" key="2">
    <source>
        <dbReference type="ARBA" id="ARBA00007998"/>
    </source>
</evidence>
<evidence type="ECO:0000313" key="10">
    <source>
        <dbReference type="Proteomes" id="UP000564644"/>
    </source>
</evidence>
<dbReference type="Proteomes" id="UP000564644">
    <property type="component" value="Unassembled WGS sequence"/>
</dbReference>
<keyword evidence="6 8" id="KW-1133">Transmembrane helix</keyword>
<evidence type="ECO:0000313" key="9">
    <source>
        <dbReference type="EMBL" id="MBB6734645.1"/>
    </source>
</evidence>
<dbReference type="PANTHER" id="PTHR34975">
    <property type="entry name" value="SPORE GERMINATION PROTEIN A2"/>
    <property type="match status" value="1"/>
</dbReference>
<feature type="transmembrane region" description="Helical" evidence="8">
    <location>
        <begin position="12"/>
        <end position="33"/>
    </location>
</feature>
<dbReference type="RefSeq" id="WP_185132308.1">
    <property type="nucleotide sequence ID" value="NZ_JACJVO010000035.1"/>
</dbReference>
<evidence type="ECO:0000256" key="5">
    <source>
        <dbReference type="ARBA" id="ARBA00022692"/>
    </source>
</evidence>
<feature type="transmembrane region" description="Helical" evidence="8">
    <location>
        <begin position="271"/>
        <end position="292"/>
    </location>
</feature>
<dbReference type="NCBIfam" id="TIGR00912">
    <property type="entry name" value="2A0309"/>
    <property type="match status" value="1"/>
</dbReference>
<keyword evidence="4" id="KW-0309">Germination</keyword>
<evidence type="ECO:0000256" key="3">
    <source>
        <dbReference type="ARBA" id="ARBA00022448"/>
    </source>
</evidence>
<keyword evidence="10" id="KW-1185">Reference proteome</keyword>
<comment type="subcellular location">
    <subcellularLocation>
        <location evidence="1">Membrane</location>
        <topology evidence="1">Multi-pass membrane protein</topology>
    </subcellularLocation>
</comment>
<feature type="transmembrane region" description="Helical" evidence="8">
    <location>
        <begin position="110"/>
        <end position="131"/>
    </location>
</feature>
<sequence>MPMIEKGKISSLQLGLAMYLMIGATSTLIVPAISAKQAKQDMWISPIWGALWGILCIFLAWKLERLYPRSTFVEYSERIVGKVAGKAISFVFLFFLLLVIGSIIREYEEFIILAFLPNTPMAVVVAGIVMASSFAVRSGLEVLVRFAVLFAPLFGLLLAFIFLFLLPDLDWQNVRPVLGYGVMPSIKGAIEPIAWFIEFFAIAFLLPCLRNRKSGLRAGLGAVLAMLATMVLAHLTCLLLFGDLTADLMFPVFSASRFISIADFFSHVESIVATLWLLGGFVQISMWQYALTIGTAQWLKLTDYRPIVFPLGFLVIAFAKWVAPNFQDMLAFFLTTGPVFSLLCLVLIPAALLFIALIRKSFGSGN</sequence>
<comment type="caution">
    <text evidence="9">The sequence shown here is derived from an EMBL/GenBank/DDBJ whole genome shotgun (WGS) entry which is preliminary data.</text>
</comment>
<dbReference type="EMBL" id="JACJVO010000035">
    <property type="protein sequence ID" value="MBB6734645.1"/>
    <property type="molecule type" value="Genomic_DNA"/>
</dbReference>
<dbReference type="AlphaFoldDB" id="A0A7X0SR60"/>
<feature type="transmembrane region" description="Helical" evidence="8">
    <location>
        <begin position="45"/>
        <end position="63"/>
    </location>
</feature>
<keyword evidence="3" id="KW-0813">Transport</keyword>
<comment type="similarity">
    <text evidence="2">Belongs to the amino acid-polyamine-organocation (APC) superfamily. Spore germination protein (SGP) (TC 2.A.3.9) family.</text>
</comment>
<evidence type="ECO:0000256" key="1">
    <source>
        <dbReference type="ARBA" id="ARBA00004141"/>
    </source>
</evidence>
<evidence type="ECO:0000256" key="8">
    <source>
        <dbReference type="SAM" id="Phobius"/>
    </source>
</evidence>
<feature type="transmembrane region" description="Helical" evidence="8">
    <location>
        <begin position="304"/>
        <end position="323"/>
    </location>
</feature>
<keyword evidence="7 8" id="KW-0472">Membrane</keyword>
<feature type="transmembrane region" description="Helical" evidence="8">
    <location>
        <begin position="143"/>
        <end position="166"/>
    </location>
</feature>
<dbReference type="GO" id="GO:0009847">
    <property type="term" value="P:spore germination"/>
    <property type="evidence" value="ECO:0007669"/>
    <property type="project" value="InterPro"/>
</dbReference>
<dbReference type="PANTHER" id="PTHR34975:SF2">
    <property type="entry name" value="SPORE GERMINATION PROTEIN A2"/>
    <property type="match status" value="1"/>
</dbReference>
<protein>
    <submittedName>
        <fullName evidence="9">Endospore germination permease</fullName>
    </submittedName>
</protein>
<feature type="transmembrane region" description="Helical" evidence="8">
    <location>
        <begin position="218"/>
        <end position="241"/>
    </location>
</feature>
<reference evidence="9 10" key="1">
    <citation type="submission" date="2020-08" db="EMBL/GenBank/DDBJ databases">
        <title>Cohnella phylogeny.</title>
        <authorList>
            <person name="Dunlap C."/>
        </authorList>
    </citation>
    <scope>NUCLEOTIDE SEQUENCE [LARGE SCALE GENOMIC DNA]</scope>
    <source>
        <strain evidence="9 10">CBP 2801</strain>
    </source>
</reference>
<evidence type="ECO:0000256" key="4">
    <source>
        <dbReference type="ARBA" id="ARBA00022544"/>
    </source>
</evidence>
<dbReference type="Pfam" id="PF03845">
    <property type="entry name" value="Spore_permease"/>
    <property type="match status" value="1"/>
</dbReference>
<feature type="transmembrane region" description="Helical" evidence="8">
    <location>
        <begin position="83"/>
        <end position="104"/>
    </location>
</feature>
<evidence type="ECO:0000256" key="6">
    <source>
        <dbReference type="ARBA" id="ARBA00022989"/>
    </source>
</evidence>